<gene>
    <name evidence="1" type="ORF">BV22DRAFT_1061241</name>
</gene>
<keyword evidence="2" id="KW-1185">Reference proteome</keyword>
<name>A0ACB8BN98_9AGAM</name>
<dbReference type="EMBL" id="MU266368">
    <property type="protein sequence ID" value="KAH7927355.1"/>
    <property type="molecule type" value="Genomic_DNA"/>
</dbReference>
<evidence type="ECO:0000313" key="1">
    <source>
        <dbReference type="EMBL" id="KAH7927355.1"/>
    </source>
</evidence>
<organism evidence="1 2">
    <name type="scientific">Leucogyrophana mollusca</name>
    <dbReference type="NCBI Taxonomy" id="85980"/>
    <lineage>
        <taxon>Eukaryota</taxon>
        <taxon>Fungi</taxon>
        <taxon>Dikarya</taxon>
        <taxon>Basidiomycota</taxon>
        <taxon>Agaricomycotina</taxon>
        <taxon>Agaricomycetes</taxon>
        <taxon>Agaricomycetidae</taxon>
        <taxon>Boletales</taxon>
        <taxon>Boletales incertae sedis</taxon>
        <taxon>Leucogyrophana</taxon>
    </lineage>
</organism>
<reference evidence="1" key="1">
    <citation type="journal article" date="2021" name="New Phytol.">
        <title>Evolutionary innovations through gain and loss of genes in the ectomycorrhizal Boletales.</title>
        <authorList>
            <person name="Wu G."/>
            <person name="Miyauchi S."/>
            <person name="Morin E."/>
            <person name="Kuo A."/>
            <person name="Drula E."/>
            <person name="Varga T."/>
            <person name="Kohler A."/>
            <person name="Feng B."/>
            <person name="Cao Y."/>
            <person name="Lipzen A."/>
            <person name="Daum C."/>
            <person name="Hundley H."/>
            <person name="Pangilinan J."/>
            <person name="Johnson J."/>
            <person name="Barry K."/>
            <person name="LaButti K."/>
            <person name="Ng V."/>
            <person name="Ahrendt S."/>
            <person name="Min B."/>
            <person name="Choi I.G."/>
            <person name="Park H."/>
            <person name="Plett J.M."/>
            <person name="Magnuson J."/>
            <person name="Spatafora J.W."/>
            <person name="Nagy L.G."/>
            <person name="Henrissat B."/>
            <person name="Grigoriev I.V."/>
            <person name="Yang Z.L."/>
            <person name="Xu J."/>
            <person name="Martin F.M."/>
        </authorList>
    </citation>
    <scope>NUCLEOTIDE SEQUENCE</scope>
    <source>
        <strain evidence="1">KUC20120723A-06</strain>
    </source>
</reference>
<protein>
    <submittedName>
        <fullName evidence="1">P-loop containing nucleoside triphosphate hydrolase protein</fullName>
    </submittedName>
</protein>
<proteinExistence type="predicted"/>
<dbReference type="Proteomes" id="UP000790709">
    <property type="component" value="Unassembled WGS sequence"/>
</dbReference>
<keyword evidence="1" id="KW-0378">Hydrolase</keyword>
<comment type="caution">
    <text evidence="1">The sequence shown here is derived from an EMBL/GenBank/DDBJ whole genome shotgun (WGS) entry which is preliminary data.</text>
</comment>
<evidence type="ECO:0000313" key="2">
    <source>
        <dbReference type="Proteomes" id="UP000790709"/>
    </source>
</evidence>
<sequence length="1581" mass="175903">MFSLGHLAESWPLQMVLDQQLHSILIKDAVWRSSAMIPAYVATASGFFLLIHLILLSRPVQMSWARNVPWTNDQLSAGPPADGHNVCGECLYNEVKTGESQCDGPVNTGYKFARFVGCLALFGLSVTTFMLEEQEEVSDNRPVLTCTKWHQLALCVTMTYASLLGFMTVISRSRWSKLMANHLATLLLAVFGVFVYRDLYPLVTFTKEPKDIREGWLLWLKVTILAVTSVVIPIVSPRQYVPFDPAAPSDAPHPEQTASWLSTLLYAWEDPIVSLACKMPHLSHEQLPPLADQDCSENLVKKSFPHLDPFSGSKKRHIFFGLMKIYRTEYVILAAMIVIYAFASVASPIGINYLLLYLETDGEGAVVRPWVWIAWLFLGPMVGSLAIQWYINIAMRTLVRTEGIITQLVFNHSLRVRMKAELPEGDDMSDESVTLSSPDRNSFVECDTLSEGFAGITDDMLKRRSASIAPLGKTKPKPKSSADNLVGKINNLVTTDLNNITEGRDFMFIIIHIPLQVALCIWFLYGILEWAAIVGLFVMVLLFPIPGYVAQKIQTVQLTKMDKTDSRVQTVTETMNVLRMIKLFGWENKMDKKITEKREDELIWIWKQKILELINNNLNYVIPLCTMLASYTTYTLIMGQNLSASKVFSSMSIFDILREQLHAVFYHIPKVIQAKVSLDRVNSFLVETELLDSHTKTENDEEPLFAQEDEGSDKIGFRNAVFAWSNESNGSLTPSKRKFRLRIEDEVLFQRGRINLIVGATGSGKTSMLMALLGEMHFIPLNATSWFGLPRKGGVAYAAQETWVQNETIRDNILFGAPYNEARYNKVIYQCALERDLTLFEAGDRTEVGEKGLTLSGGQKARITLARAIYSSAKTLLLDDILAALDVHTSKWIVDKCLAGDLVKDRTVILVTHNVAMASAIAHFVVCLGLSGRVISQGSISETIAMDYEFAAEEQEQVEDEVESIHTEEESKPEIKEDAKLVVAEEILEGHVSWHAFKLYLAGLGGQYPSLFWVVFLGLMVLSQLVTSVQTWFLGYWASQYEIHPSSEVNVPYYLIVYGLLLLFATYAYSVGYTLYYYGSMRASRTIHRRLVQSVLSTTLRWLDTTPTSRVITRCTQDIRAIDGPFAQGIGMVVEVSLSMLVKLGAVVVMTPVFFIPGIAIGMFGGFIGRIYMKAQLSVKREMSNAKAPVLGHFGAAIAGLTSIRAYGAEETFKRESLVRIDRYTKSARMFFNLNRWVSVRIDAMGALFSSGLAAYLVYGHAGTQASNIGFSLNMAVGFSSMILWWVRVLNEVEVNGKVLERIDSYINIEQEPKPTEGGQPPAYWPASGDLRVEKLCARYSSDGPKVLQDLSFHIASGERVGIVGRTGSGQSSLTLSLLRCIFTDGNVYYDGIPTSSLNLEALRSNVTIIPQIPELLTGTLRQNLDPFDQHDDATLNDALRSAGLSAVQDESDESRLTLDSAISSGGGNLSVGQRQIIALARAMVRGSKLLILDEATSAIDYKTDSAIQSSLRNGLQDVTQIIIAHRLQTIIDADKIMVLDAGKLAEFGSPRELLRDEKGIFRALVDESGDKDLLHTLATG</sequence>
<accession>A0ACB8BN98</accession>